<dbReference type="EMBL" id="BAABME010029185">
    <property type="protein sequence ID" value="GAA0183307.1"/>
    <property type="molecule type" value="Genomic_DNA"/>
</dbReference>
<dbReference type="SUPFAM" id="SSF46774">
    <property type="entry name" value="ARID-like"/>
    <property type="match status" value="1"/>
</dbReference>
<dbReference type="AlphaFoldDB" id="A0AAV3RPQ8"/>
<sequence length="607" mass="69690">MAGLSNTTLDDDDICSGVEIINAHKLKKIGSCLDLELDLNRSVKIDEGKLNSLFVEFLLLFYKQVYGDFIINPFSSSVLDNGKNVDLLKLFLVVRERGGYVVVSKSGLWQLVAKECGFDSSVVSKLKLVYFKYLDLLDRWLRRTERREDSGGEIVDKISYLISVAMGVGSGIKGLFREIVEKNKKDGDCYTEEVKSELVLKDNEKSCEEDCGGLELKGVMNSVDHKSVVEDHTGMESVSTGIHNATATNYLMSTDNFSAESVKENDFITESSTTEERDSNKKRKRENNLGLLKWISRVARDCSDQSVGSVPERSKWKSHGSEHVWKQALLVRELLFLKPAHPYWKDKPMHPAIFEDSVLGCSQRMDTSQRMASIESRKKLQRIFNVRMSCSGQDSEHLWFDDEKFSDKGSIQVGLEFQANVPEWNGETEESDPKWSGSRIWPIGTKGRNIHLIERERIGKGRQDSCGCQFPGSSECVGFHISEKRERVKLELGPAYYGWKFDQMGEEYTHLWTREEEKRFHDAVKTLPFSYGHRLFKELQKIFPEKNMASLVRYYFNVLILQRRANQNRTCPYDIDSDDERNKKISKDNIDSDDDETRKKVKKRNKN</sequence>
<proteinExistence type="predicted"/>
<dbReference type="PANTHER" id="PTHR46410">
    <property type="entry name" value="AT-RICH INTERACTIVE DOMAIN-CONTAINING PROTEIN 2"/>
    <property type="match status" value="1"/>
</dbReference>
<dbReference type="SMART" id="SM01014">
    <property type="entry name" value="ARID"/>
    <property type="match status" value="1"/>
</dbReference>
<dbReference type="CDD" id="cd16100">
    <property type="entry name" value="ARID"/>
    <property type="match status" value="1"/>
</dbReference>
<dbReference type="PANTHER" id="PTHR46410:SF1">
    <property type="entry name" value="AT-RICH INTERACTIVE DOMAIN-CONTAINING PROTEIN 1"/>
    <property type="match status" value="1"/>
</dbReference>
<organism evidence="3 4">
    <name type="scientific">Lithospermum erythrorhizon</name>
    <name type="common">Purple gromwell</name>
    <name type="synonym">Lithospermum officinale var. erythrorhizon</name>
    <dbReference type="NCBI Taxonomy" id="34254"/>
    <lineage>
        <taxon>Eukaryota</taxon>
        <taxon>Viridiplantae</taxon>
        <taxon>Streptophyta</taxon>
        <taxon>Embryophyta</taxon>
        <taxon>Tracheophyta</taxon>
        <taxon>Spermatophyta</taxon>
        <taxon>Magnoliopsida</taxon>
        <taxon>eudicotyledons</taxon>
        <taxon>Gunneridae</taxon>
        <taxon>Pentapetalae</taxon>
        <taxon>asterids</taxon>
        <taxon>lamiids</taxon>
        <taxon>Boraginales</taxon>
        <taxon>Boraginaceae</taxon>
        <taxon>Boraginoideae</taxon>
        <taxon>Lithospermeae</taxon>
        <taxon>Lithospermum</taxon>
    </lineage>
</organism>
<accession>A0AAV3RPQ8</accession>
<dbReference type="SMART" id="SM00501">
    <property type="entry name" value="BRIGHT"/>
    <property type="match status" value="1"/>
</dbReference>
<feature type="domain" description="ARID" evidence="2">
    <location>
        <begin position="48"/>
        <end position="142"/>
    </location>
</feature>
<feature type="compositionally biased region" description="Basic and acidic residues" evidence="1">
    <location>
        <begin position="580"/>
        <end position="590"/>
    </location>
</feature>
<dbReference type="InterPro" id="IPR001606">
    <property type="entry name" value="ARID_dom"/>
</dbReference>
<dbReference type="Pfam" id="PF01388">
    <property type="entry name" value="ARID"/>
    <property type="match status" value="1"/>
</dbReference>
<gene>
    <name evidence="3" type="ORF">LIER_42382</name>
</gene>
<comment type="caution">
    <text evidence="3">The sequence shown here is derived from an EMBL/GenBank/DDBJ whole genome shotgun (WGS) entry which is preliminary data.</text>
</comment>
<dbReference type="InterPro" id="IPR036431">
    <property type="entry name" value="ARID_dom_sf"/>
</dbReference>
<dbReference type="GO" id="GO:0003677">
    <property type="term" value="F:DNA binding"/>
    <property type="evidence" value="ECO:0007669"/>
    <property type="project" value="InterPro"/>
</dbReference>
<dbReference type="Gene3D" id="1.10.150.60">
    <property type="entry name" value="ARID DNA-binding domain"/>
    <property type="match status" value="1"/>
</dbReference>
<dbReference type="Proteomes" id="UP001454036">
    <property type="component" value="Unassembled WGS sequence"/>
</dbReference>
<evidence type="ECO:0000256" key="1">
    <source>
        <dbReference type="SAM" id="MobiDB-lite"/>
    </source>
</evidence>
<dbReference type="InterPro" id="IPR001005">
    <property type="entry name" value="SANT/Myb"/>
</dbReference>
<reference evidence="3 4" key="1">
    <citation type="submission" date="2024-01" db="EMBL/GenBank/DDBJ databases">
        <title>The complete chloroplast genome sequence of Lithospermum erythrorhizon: insights into the phylogenetic relationship among Boraginaceae species and the maternal lineages of purple gromwells.</title>
        <authorList>
            <person name="Okada T."/>
            <person name="Watanabe K."/>
        </authorList>
    </citation>
    <scope>NUCLEOTIDE SEQUENCE [LARGE SCALE GENOMIC DNA]</scope>
</reference>
<feature type="region of interest" description="Disordered" evidence="1">
    <location>
        <begin position="571"/>
        <end position="607"/>
    </location>
</feature>
<keyword evidence="4" id="KW-1185">Reference proteome</keyword>
<name>A0AAV3RPQ8_LITER</name>
<evidence type="ECO:0000313" key="4">
    <source>
        <dbReference type="Proteomes" id="UP001454036"/>
    </source>
</evidence>
<dbReference type="PROSITE" id="PS51011">
    <property type="entry name" value="ARID"/>
    <property type="match status" value="1"/>
</dbReference>
<evidence type="ECO:0000313" key="3">
    <source>
        <dbReference type="EMBL" id="GAA0183307.1"/>
    </source>
</evidence>
<evidence type="ECO:0000259" key="2">
    <source>
        <dbReference type="PROSITE" id="PS51011"/>
    </source>
</evidence>
<dbReference type="CDD" id="cd00167">
    <property type="entry name" value="SANT"/>
    <property type="match status" value="1"/>
</dbReference>
<protein>
    <recommendedName>
        <fullName evidence="2">ARID domain-containing protein</fullName>
    </recommendedName>
</protein>